<dbReference type="GO" id="GO:0005576">
    <property type="term" value="C:extracellular region"/>
    <property type="evidence" value="ECO:0007669"/>
    <property type="project" value="TreeGrafter"/>
</dbReference>
<evidence type="ECO:0000313" key="5">
    <source>
        <dbReference type="Proteomes" id="UP000268321"/>
    </source>
</evidence>
<protein>
    <submittedName>
        <fullName evidence="4">Glycoside hydrolase</fullName>
    </submittedName>
</protein>
<keyword evidence="5" id="KW-1185">Reference proteome</keyword>
<dbReference type="InterPro" id="IPR017853">
    <property type="entry name" value="GH"/>
</dbReference>
<comment type="similarity">
    <text evidence="1">Belongs to the glycosyl hydrolase 5 (cellulase A) family.</text>
</comment>
<reference evidence="5" key="1">
    <citation type="journal article" date="2018" name="Nat. Microbiol.">
        <title>Leveraging single-cell genomics to expand the fungal tree of life.</title>
        <authorList>
            <person name="Ahrendt S.R."/>
            <person name="Quandt C.A."/>
            <person name="Ciobanu D."/>
            <person name="Clum A."/>
            <person name="Salamov A."/>
            <person name="Andreopoulos B."/>
            <person name="Cheng J.F."/>
            <person name="Woyke T."/>
            <person name="Pelin A."/>
            <person name="Henrissat B."/>
            <person name="Reynolds N.K."/>
            <person name="Benny G.L."/>
            <person name="Smith M.E."/>
            <person name="James T.Y."/>
            <person name="Grigoriev I.V."/>
        </authorList>
    </citation>
    <scope>NUCLEOTIDE SEQUENCE [LARGE SCALE GENOMIC DNA]</scope>
    <source>
        <strain evidence="5">Baker2002</strain>
    </source>
</reference>
<dbReference type="GO" id="GO:0046557">
    <property type="term" value="F:glucan endo-1,6-beta-glucosidase activity"/>
    <property type="evidence" value="ECO:0007669"/>
    <property type="project" value="TreeGrafter"/>
</dbReference>
<gene>
    <name evidence="4" type="ORF">METBISCDRAFT_17320</name>
</gene>
<evidence type="ECO:0000256" key="1">
    <source>
        <dbReference type="ARBA" id="ARBA00005641"/>
    </source>
</evidence>
<dbReference type="OrthoDB" id="1887033at2759"/>
<dbReference type="PANTHER" id="PTHR31297">
    <property type="entry name" value="GLUCAN ENDO-1,6-BETA-GLUCOSIDASE B"/>
    <property type="match status" value="1"/>
</dbReference>
<dbReference type="PANTHER" id="PTHR31297:SF43">
    <property type="entry name" value="GLUCAN 1,3-BETA-GLUCOSIDASE 3"/>
    <property type="match status" value="1"/>
</dbReference>
<dbReference type="Gene3D" id="3.20.20.80">
    <property type="entry name" value="Glycosidases"/>
    <property type="match status" value="1"/>
</dbReference>
<sequence length="480" mass="55257">MAASTPILKKEMYRCRTNFGVNLGSCFVREQWMCGDMMNGKNTELEAVTEDIRTRGYDGARDHLEGFWKGFMIDDDWRWLQERGANSVRVPIGYWVINGGGFTQCTDFERVAPVYGNAWNILKSHFVEAAGRFGISVLVDLHGVPGGANGDSHSGEHVGSAEFWNKDTYQALMVEAVRFMAQELKNYENIVGIQVVNEAVTDDPHKAQFRYYEACLRAVREEDTTMPLIISDSWVAHKFNDWVQDIQGLEQNLGLVVDEHCYRNSTSADQSKSAEKITKDLEGDFLTGLRNNGNGVDFMLGEFSCALSENTWRLSGVDPHNHNDAGRKQLASAFGRKQIELALKRAPSAIYFWSYKYPYNWGEWDYRVCLDGYFNGPRVSMPPDGKFEKIRDREWKAHKDFWSRQDGNYEFDRYRNGFEAGWKDCVAFAEQGSMIGRKHAVRFARRQEHIREKGNLDHLWEFEDGFNKALEEFAKEFYHV</sequence>
<dbReference type="AlphaFoldDB" id="A0A4P9ZAZ4"/>
<dbReference type="InterPro" id="IPR050386">
    <property type="entry name" value="Glycosyl_hydrolase_5"/>
</dbReference>
<evidence type="ECO:0000313" key="4">
    <source>
        <dbReference type="EMBL" id="RKP29995.1"/>
    </source>
</evidence>
<accession>A0A4P9ZAZ4</accession>
<keyword evidence="2 4" id="KW-0378">Hydrolase</keyword>
<dbReference type="EMBL" id="ML004469">
    <property type="protein sequence ID" value="RKP29995.1"/>
    <property type="molecule type" value="Genomic_DNA"/>
</dbReference>
<evidence type="ECO:0000256" key="3">
    <source>
        <dbReference type="ARBA" id="ARBA00023295"/>
    </source>
</evidence>
<dbReference type="Proteomes" id="UP000268321">
    <property type="component" value="Unassembled WGS sequence"/>
</dbReference>
<dbReference type="GO" id="GO:0009251">
    <property type="term" value="P:glucan catabolic process"/>
    <property type="evidence" value="ECO:0007669"/>
    <property type="project" value="TreeGrafter"/>
</dbReference>
<name>A0A4P9ZAZ4_9ASCO</name>
<keyword evidence="3" id="KW-0326">Glycosidase</keyword>
<proteinExistence type="inferred from homology"/>
<organism evidence="4 5">
    <name type="scientific">Metschnikowia bicuspidata</name>
    <dbReference type="NCBI Taxonomy" id="27322"/>
    <lineage>
        <taxon>Eukaryota</taxon>
        <taxon>Fungi</taxon>
        <taxon>Dikarya</taxon>
        <taxon>Ascomycota</taxon>
        <taxon>Saccharomycotina</taxon>
        <taxon>Pichiomycetes</taxon>
        <taxon>Metschnikowiaceae</taxon>
        <taxon>Metschnikowia</taxon>
    </lineage>
</organism>
<evidence type="ECO:0000256" key="2">
    <source>
        <dbReference type="ARBA" id="ARBA00022801"/>
    </source>
</evidence>
<dbReference type="GO" id="GO:0009986">
    <property type="term" value="C:cell surface"/>
    <property type="evidence" value="ECO:0007669"/>
    <property type="project" value="TreeGrafter"/>
</dbReference>
<dbReference type="SUPFAM" id="SSF51445">
    <property type="entry name" value="(Trans)glycosidases"/>
    <property type="match status" value="1"/>
</dbReference>